<evidence type="ECO:0000256" key="5">
    <source>
        <dbReference type="ARBA" id="ARBA00022448"/>
    </source>
</evidence>
<protein>
    <recommendedName>
        <fullName evidence="4">Phosphate regulon sensor protein PhoR</fullName>
        <ecNumber evidence="3">2.7.13.3</ecNumber>
    </recommendedName>
</protein>
<evidence type="ECO:0000313" key="22">
    <source>
        <dbReference type="EMBL" id="MET1489552.1"/>
    </source>
</evidence>
<keyword evidence="5" id="KW-0813">Transport</keyword>
<dbReference type="PRINTS" id="PR00344">
    <property type="entry name" value="BCTRLSENSOR"/>
</dbReference>
<evidence type="ECO:0000256" key="18">
    <source>
        <dbReference type="SAM" id="Coils"/>
    </source>
</evidence>
<evidence type="ECO:0000256" key="6">
    <source>
        <dbReference type="ARBA" id="ARBA00022475"/>
    </source>
</evidence>
<dbReference type="PANTHER" id="PTHR45453">
    <property type="entry name" value="PHOSPHATE REGULON SENSOR PROTEIN PHOR"/>
    <property type="match status" value="1"/>
</dbReference>
<dbReference type="Gene3D" id="3.30.450.20">
    <property type="entry name" value="PAS domain"/>
    <property type="match status" value="1"/>
</dbReference>
<accession>A0ABV2CP31</accession>
<evidence type="ECO:0000256" key="19">
    <source>
        <dbReference type="SAM" id="Phobius"/>
    </source>
</evidence>
<comment type="catalytic activity">
    <reaction evidence="1">
        <text>ATP + protein L-histidine = ADP + protein N-phospho-L-histidine.</text>
        <dbReference type="EC" id="2.7.13.3"/>
    </reaction>
</comment>
<dbReference type="CDD" id="cd00130">
    <property type="entry name" value="PAS"/>
    <property type="match status" value="1"/>
</dbReference>
<sequence length="420" mass="46479">MCAVAGVVWIFSSLTLALAVLAALLVLVLLHHQHNMGRVVSWAQQAPGTPLPRGIAAWDYIYASLARRERQAQEQRARLTRSLKRFREATQALPDGVIYLTRQRTIEWVNEAAASYFGLDAERDIGRAVTSLVREPAFVSYLANPSAEPVILRGGHHEGLTLAVQVIPFGEDQEMVLARDITQLERLDMMRRDFVANVSHELKTPLTVVSGFVETLIDGDEDFSVEDRRHFLELTLSQSQRMQRLVDDLLTLSSLQSGDAPRGEEVVDVQALVQGVLNEARLLSRGRHEIVCEQGPAAAIVGSQKELYSAFSNLVSNAVRYTPEHGEIRVSWSVLEDGSGRFAVEDSGIGIEPQHLERLTERFYRVDQGRSRETGGTGLGLAIVKHVLTRHNAQLGIASQPGTGSCFTAHFPVRRLRLPG</sequence>
<dbReference type="Gene3D" id="3.30.565.10">
    <property type="entry name" value="Histidine kinase-like ATPase, C-terminal domain"/>
    <property type="match status" value="1"/>
</dbReference>
<evidence type="ECO:0000256" key="11">
    <source>
        <dbReference type="ARBA" id="ARBA00022741"/>
    </source>
</evidence>
<keyword evidence="14 19" id="KW-1133">Transmembrane helix</keyword>
<dbReference type="SMART" id="SM00388">
    <property type="entry name" value="HisKA"/>
    <property type="match status" value="1"/>
</dbReference>
<dbReference type="SMART" id="SM00091">
    <property type="entry name" value="PAS"/>
    <property type="match status" value="1"/>
</dbReference>
<keyword evidence="6" id="KW-1003">Cell membrane</keyword>
<evidence type="ECO:0000256" key="3">
    <source>
        <dbReference type="ARBA" id="ARBA00012438"/>
    </source>
</evidence>
<keyword evidence="12 22" id="KW-0418">Kinase</keyword>
<dbReference type="InterPro" id="IPR005467">
    <property type="entry name" value="His_kinase_dom"/>
</dbReference>
<keyword evidence="9 22" id="KW-0808">Transferase</keyword>
<dbReference type="PANTHER" id="PTHR45453:SF1">
    <property type="entry name" value="PHOSPHATE REGULON SENSOR PROTEIN PHOR"/>
    <property type="match status" value="1"/>
</dbReference>
<dbReference type="InterPro" id="IPR003594">
    <property type="entry name" value="HATPase_dom"/>
</dbReference>
<keyword evidence="23" id="KW-1185">Reference proteome</keyword>
<evidence type="ECO:0000256" key="12">
    <source>
        <dbReference type="ARBA" id="ARBA00022777"/>
    </source>
</evidence>
<dbReference type="SMART" id="SM00387">
    <property type="entry name" value="HATPase_c"/>
    <property type="match status" value="1"/>
</dbReference>
<keyword evidence="8" id="KW-0592">Phosphate transport</keyword>
<feature type="domain" description="Histidine kinase" evidence="20">
    <location>
        <begin position="197"/>
        <end position="415"/>
    </location>
</feature>
<dbReference type="SUPFAM" id="SSF55785">
    <property type="entry name" value="PYP-like sensor domain (PAS domain)"/>
    <property type="match status" value="1"/>
</dbReference>
<evidence type="ECO:0000256" key="10">
    <source>
        <dbReference type="ARBA" id="ARBA00022692"/>
    </source>
</evidence>
<keyword evidence="10 19" id="KW-0812">Transmembrane</keyword>
<dbReference type="EMBL" id="JBEWLZ010000003">
    <property type="protein sequence ID" value="MET1489552.1"/>
    <property type="molecule type" value="Genomic_DNA"/>
</dbReference>
<evidence type="ECO:0000256" key="9">
    <source>
        <dbReference type="ARBA" id="ARBA00022679"/>
    </source>
</evidence>
<dbReference type="SUPFAM" id="SSF55874">
    <property type="entry name" value="ATPase domain of HSP90 chaperone/DNA topoisomerase II/histidine kinase"/>
    <property type="match status" value="1"/>
</dbReference>
<dbReference type="Gene3D" id="1.10.287.130">
    <property type="match status" value="1"/>
</dbReference>
<keyword evidence="11" id="KW-0547">Nucleotide-binding</keyword>
<evidence type="ECO:0000256" key="7">
    <source>
        <dbReference type="ARBA" id="ARBA00022553"/>
    </source>
</evidence>
<dbReference type="Proteomes" id="UP001548590">
    <property type="component" value="Unassembled WGS sequence"/>
</dbReference>
<evidence type="ECO:0000256" key="17">
    <source>
        <dbReference type="ARBA" id="ARBA00025207"/>
    </source>
</evidence>
<dbReference type="Pfam" id="PF11808">
    <property type="entry name" value="PhoR"/>
    <property type="match status" value="1"/>
</dbReference>
<dbReference type="InterPro" id="IPR036097">
    <property type="entry name" value="HisK_dim/P_sf"/>
</dbReference>
<feature type="domain" description="PAS" evidence="21">
    <location>
        <begin position="82"/>
        <end position="135"/>
    </location>
</feature>
<dbReference type="InterPro" id="IPR035965">
    <property type="entry name" value="PAS-like_dom_sf"/>
</dbReference>
<comment type="function">
    <text evidence="17">Member of the two-component regulatory system PhoR/PhoB involved in the phosphate regulon genes expression. PhoR may function as a membrane-associated protein kinase that phosphorylates PhoB in response to environmental signals.</text>
</comment>
<evidence type="ECO:0000259" key="21">
    <source>
        <dbReference type="PROSITE" id="PS50112"/>
    </source>
</evidence>
<reference evidence="22 23" key="1">
    <citation type="submission" date="2024-07" db="EMBL/GenBank/DDBJ databases">
        <title>Uliginosibacterium paludis KCTC:42655.</title>
        <authorList>
            <person name="Kim M.K."/>
        </authorList>
    </citation>
    <scope>NUCLEOTIDE SEQUENCE [LARGE SCALE GENOMIC DNA]</scope>
    <source>
        <strain evidence="22 23">KCTC 42655</strain>
    </source>
</reference>
<evidence type="ECO:0000259" key="20">
    <source>
        <dbReference type="PROSITE" id="PS50109"/>
    </source>
</evidence>
<evidence type="ECO:0000256" key="2">
    <source>
        <dbReference type="ARBA" id="ARBA00004236"/>
    </source>
</evidence>
<proteinExistence type="predicted"/>
<dbReference type="InterPro" id="IPR003661">
    <property type="entry name" value="HisK_dim/P_dom"/>
</dbReference>
<dbReference type="Pfam" id="PF02518">
    <property type="entry name" value="HATPase_c"/>
    <property type="match status" value="1"/>
</dbReference>
<dbReference type="Pfam" id="PF13188">
    <property type="entry name" value="PAS_8"/>
    <property type="match status" value="1"/>
</dbReference>
<dbReference type="RefSeq" id="WP_353978374.1">
    <property type="nucleotide sequence ID" value="NZ_JBEWLZ010000003.1"/>
</dbReference>
<feature type="coiled-coil region" evidence="18">
    <location>
        <begin position="62"/>
        <end position="89"/>
    </location>
</feature>
<keyword evidence="13" id="KW-0067">ATP-binding</keyword>
<dbReference type="InterPro" id="IPR000014">
    <property type="entry name" value="PAS"/>
</dbReference>
<dbReference type="EC" id="2.7.13.3" evidence="3"/>
<comment type="subcellular location">
    <subcellularLocation>
        <location evidence="2">Cell membrane</location>
    </subcellularLocation>
</comment>
<keyword evidence="15" id="KW-0902">Two-component regulatory system</keyword>
<dbReference type="SUPFAM" id="SSF47384">
    <property type="entry name" value="Homodimeric domain of signal transducing histidine kinase"/>
    <property type="match status" value="1"/>
</dbReference>
<dbReference type="PROSITE" id="PS50112">
    <property type="entry name" value="PAS"/>
    <property type="match status" value="1"/>
</dbReference>
<dbReference type="GO" id="GO:0004673">
    <property type="term" value="F:protein histidine kinase activity"/>
    <property type="evidence" value="ECO:0007669"/>
    <property type="project" value="UniProtKB-EC"/>
</dbReference>
<evidence type="ECO:0000256" key="14">
    <source>
        <dbReference type="ARBA" id="ARBA00022989"/>
    </source>
</evidence>
<evidence type="ECO:0000256" key="16">
    <source>
        <dbReference type="ARBA" id="ARBA00023136"/>
    </source>
</evidence>
<dbReference type="InterPro" id="IPR050351">
    <property type="entry name" value="BphY/WalK/GraS-like"/>
</dbReference>
<evidence type="ECO:0000256" key="15">
    <source>
        <dbReference type="ARBA" id="ARBA00023012"/>
    </source>
</evidence>
<evidence type="ECO:0000256" key="13">
    <source>
        <dbReference type="ARBA" id="ARBA00022840"/>
    </source>
</evidence>
<dbReference type="InterPro" id="IPR021766">
    <property type="entry name" value="PhoR_N"/>
</dbReference>
<name>A0ABV2CP31_9RHOO</name>
<dbReference type="CDD" id="cd00082">
    <property type="entry name" value="HisKA"/>
    <property type="match status" value="1"/>
</dbReference>
<dbReference type="InterPro" id="IPR014310">
    <property type="entry name" value="Sig_transdc_His_kinase_PhoR"/>
</dbReference>
<evidence type="ECO:0000256" key="4">
    <source>
        <dbReference type="ARBA" id="ARBA00019665"/>
    </source>
</evidence>
<keyword evidence="16 19" id="KW-0472">Membrane</keyword>
<organism evidence="22 23">
    <name type="scientific">Uliginosibacterium paludis</name>
    <dbReference type="NCBI Taxonomy" id="1615952"/>
    <lineage>
        <taxon>Bacteria</taxon>
        <taxon>Pseudomonadati</taxon>
        <taxon>Pseudomonadota</taxon>
        <taxon>Betaproteobacteria</taxon>
        <taxon>Rhodocyclales</taxon>
        <taxon>Zoogloeaceae</taxon>
        <taxon>Uliginosibacterium</taxon>
    </lineage>
</organism>
<dbReference type="InterPro" id="IPR036890">
    <property type="entry name" value="HATPase_C_sf"/>
</dbReference>
<comment type="caution">
    <text evidence="22">The sequence shown here is derived from an EMBL/GenBank/DDBJ whole genome shotgun (WGS) entry which is preliminary data.</text>
</comment>
<dbReference type="Pfam" id="PF00512">
    <property type="entry name" value="HisKA"/>
    <property type="match status" value="1"/>
</dbReference>
<dbReference type="InterPro" id="IPR004358">
    <property type="entry name" value="Sig_transdc_His_kin-like_C"/>
</dbReference>
<evidence type="ECO:0000313" key="23">
    <source>
        <dbReference type="Proteomes" id="UP001548590"/>
    </source>
</evidence>
<keyword evidence="7" id="KW-0597">Phosphoprotein</keyword>
<evidence type="ECO:0000256" key="8">
    <source>
        <dbReference type="ARBA" id="ARBA00022592"/>
    </source>
</evidence>
<keyword evidence="18" id="KW-0175">Coiled coil</keyword>
<evidence type="ECO:0000256" key="1">
    <source>
        <dbReference type="ARBA" id="ARBA00000085"/>
    </source>
</evidence>
<dbReference type="NCBIfam" id="TIGR02966">
    <property type="entry name" value="phoR_proteo"/>
    <property type="match status" value="1"/>
</dbReference>
<dbReference type="PROSITE" id="PS50109">
    <property type="entry name" value="HIS_KIN"/>
    <property type="match status" value="1"/>
</dbReference>
<feature type="transmembrane region" description="Helical" evidence="19">
    <location>
        <begin position="6"/>
        <end position="30"/>
    </location>
</feature>
<gene>
    <name evidence="22" type="primary">phoR</name>
    <name evidence="22" type="ORF">ABVT11_06910</name>
</gene>